<dbReference type="SUPFAM" id="SSF52540">
    <property type="entry name" value="P-loop containing nucleoside triphosphate hydrolases"/>
    <property type="match status" value="1"/>
</dbReference>
<protein>
    <submittedName>
        <fullName evidence="13">ABC transporter, ATP-binding protein</fullName>
    </submittedName>
</protein>
<evidence type="ECO:0000256" key="1">
    <source>
        <dbReference type="ARBA" id="ARBA00004651"/>
    </source>
</evidence>
<dbReference type="GO" id="GO:0005524">
    <property type="term" value="F:ATP binding"/>
    <property type="evidence" value="ECO:0007669"/>
    <property type="project" value="UniProtKB-KW"/>
</dbReference>
<keyword evidence="6" id="KW-0645">Protease</keyword>
<dbReference type="GO" id="GO:0034040">
    <property type="term" value="F:ATPase-coupled lipid transmembrane transporter activity"/>
    <property type="evidence" value="ECO:0007669"/>
    <property type="project" value="TreeGrafter"/>
</dbReference>
<keyword evidence="8 10" id="KW-1133">Transmembrane helix</keyword>
<evidence type="ECO:0000256" key="7">
    <source>
        <dbReference type="ARBA" id="ARBA00022840"/>
    </source>
</evidence>
<dbReference type="InterPro" id="IPR036640">
    <property type="entry name" value="ABC1_TM_sf"/>
</dbReference>
<evidence type="ECO:0000256" key="9">
    <source>
        <dbReference type="ARBA" id="ARBA00023136"/>
    </source>
</evidence>
<dbReference type="SMART" id="SM00382">
    <property type="entry name" value="AAA"/>
    <property type="match status" value="1"/>
</dbReference>
<keyword evidence="14" id="KW-1185">Reference proteome</keyword>
<evidence type="ECO:0000256" key="2">
    <source>
        <dbReference type="ARBA" id="ARBA00022448"/>
    </source>
</evidence>
<evidence type="ECO:0000256" key="4">
    <source>
        <dbReference type="ARBA" id="ARBA00022692"/>
    </source>
</evidence>
<evidence type="ECO:0000256" key="8">
    <source>
        <dbReference type="ARBA" id="ARBA00022989"/>
    </source>
</evidence>
<dbReference type="SUPFAM" id="SSF90123">
    <property type="entry name" value="ABC transporter transmembrane region"/>
    <property type="match status" value="1"/>
</dbReference>
<keyword evidence="6" id="KW-0788">Thiol protease</keyword>
<feature type="transmembrane region" description="Helical" evidence="10">
    <location>
        <begin position="61"/>
        <end position="82"/>
    </location>
</feature>
<keyword evidence="7 13" id="KW-0067">ATP-binding</keyword>
<keyword evidence="4 10" id="KW-0812">Transmembrane</keyword>
<dbReference type="InterPro" id="IPR003593">
    <property type="entry name" value="AAA+_ATPase"/>
</dbReference>
<evidence type="ECO:0000256" key="10">
    <source>
        <dbReference type="SAM" id="Phobius"/>
    </source>
</evidence>
<comment type="caution">
    <text evidence="13">The sequence shown here is derived from an EMBL/GenBank/DDBJ whole genome shotgun (WGS) entry which is preliminary data.</text>
</comment>
<dbReference type="PROSITE" id="PS50929">
    <property type="entry name" value="ABC_TM1F"/>
    <property type="match status" value="1"/>
</dbReference>
<dbReference type="InterPro" id="IPR011527">
    <property type="entry name" value="ABC1_TM_dom"/>
</dbReference>
<evidence type="ECO:0000259" key="11">
    <source>
        <dbReference type="PROSITE" id="PS50893"/>
    </source>
</evidence>
<evidence type="ECO:0000259" key="12">
    <source>
        <dbReference type="PROSITE" id="PS50929"/>
    </source>
</evidence>
<keyword evidence="3" id="KW-1003">Cell membrane</keyword>
<organism evidence="13 14">
    <name type="scientific">Subdoligranulum variabile DSM 15176</name>
    <dbReference type="NCBI Taxonomy" id="411471"/>
    <lineage>
        <taxon>Bacteria</taxon>
        <taxon>Bacillati</taxon>
        <taxon>Bacillota</taxon>
        <taxon>Clostridia</taxon>
        <taxon>Eubacteriales</taxon>
        <taxon>Oscillospiraceae</taxon>
        <taxon>Subdoligranulum</taxon>
    </lineage>
</organism>
<accession>D1PPN1</accession>
<keyword evidence="6" id="KW-0378">Hydrolase</keyword>
<dbReference type="PANTHER" id="PTHR24221">
    <property type="entry name" value="ATP-BINDING CASSETTE SUB-FAMILY B"/>
    <property type="match status" value="1"/>
</dbReference>
<dbReference type="GO" id="GO:0005886">
    <property type="term" value="C:plasma membrane"/>
    <property type="evidence" value="ECO:0007669"/>
    <property type="project" value="UniProtKB-SubCell"/>
</dbReference>
<dbReference type="PANTHER" id="PTHR24221:SF654">
    <property type="entry name" value="ATP-BINDING CASSETTE SUB-FAMILY B MEMBER 6"/>
    <property type="match status" value="1"/>
</dbReference>
<dbReference type="InterPro" id="IPR027417">
    <property type="entry name" value="P-loop_NTPase"/>
</dbReference>
<dbReference type="Gene3D" id="1.20.1560.10">
    <property type="entry name" value="ABC transporter type 1, transmembrane domain"/>
    <property type="match status" value="1"/>
</dbReference>
<evidence type="ECO:0000256" key="3">
    <source>
        <dbReference type="ARBA" id="ARBA00022475"/>
    </source>
</evidence>
<feature type="domain" description="ABC transmembrane type-1" evidence="12">
    <location>
        <begin position="33"/>
        <end position="276"/>
    </location>
</feature>
<feature type="transmembrane region" description="Helical" evidence="10">
    <location>
        <begin position="21"/>
        <end position="41"/>
    </location>
</feature>
<dbReference type="AlphaFoldDB" id="D1PPN1"/>
<dbReference type="GO" id="GO:0140359">
    <property type="term" value="F:ABC-type transporter activity"/>
    <property type="evidence" value="ECO:0007669"/>
    <property type="project" value="InterPro"/>
</dbReference>
<dbReference type="GO" id="GO:0008234">
    <property type="term" value="F:cysteine-type peptidase activity"/>
    <property type="evidence" value="ECO:0007669"/>
    <property type="project" value="UniProtKB-KW"/>
</dbReference>
<dbReference type="STRING" id="411471.SUBVAR_06348"/>
<dbReference type="InterPro" id="IPR039421">
    <property type="entry name" value="Type_1_exporter"/>
</dbReference>
<evidence type="ECO:0000256" key="5">
    <source>
        <dbReference type="ARBA" id="ARBA00022741"/>
    </source>
</evidence>
<gene>
    <name evidence="13" type="ORF">SUBVAR_06348</name>
</gene>
<dbReference type="Proteomes" id="UP000003438">
    <property type="component" value="Unassembled WGS sequence"/>
</dbReference>
<sequence length="579" mass="63457">MKQAQTKQARKEKLWGPFLRLYTRFPIPWVYYLAAILLGMLATELALKVADLTIRVNKGELYNAVIIGYVLVSILYALVVGFQNVLSAYGTQKTTLRVRGVVWRAILGLPMMEVEAEGPSNLISCVTNDATQAASALQMLFLSVSSLYALVRACMKMIAFNGQLSLVLVVSIPLAALVFFLTGRLQFIASRRQYEALNTMTAFFSEHIACAKHVKAQGMEEREIEEGLQAIEARYRADLLNVFFGMVQTGLFSLYTRLNTVLIAVGGSQLIRTGHMASTGINDFTTYSGKVEQYESELLTPYQTVKGTQGSLRHVNEILARPSEHLEQGAPLGPSGDIRLQDVRFSFDGEYPVLRGVSCTIPYGKRTAIIGGNGSGKSTVMKLLQGFYRPDSGTITLNGQDLAEVRLDDLRGRFAYVLQNTPLLAGTIRENLIYGARTAPDEAAVIAAAKAAGAHDFIVRLPYGYDTQVGSAGARLSGGQRQRIAIARALLVQPEYLLLDEATASLDHRTAGAVLDSLLDGRVPTVLYISHNMEEVRRADHVIVLRDGQVEASGTPDELARLSPAYRDYAAKQRLEVPV</sequence>
<reference evidence="13" key="1">
    <citation type="submission" date="2009-12" db="EMBL/GenBank/DDBJ databases">
        <authorList>
            <person name="Weinstock G."/>
            <person name="Sodergren E."/>
            <person name="Clifton S."/>
            <person name="Fulton L."/>
            <person name="Fulton B."/>
            <person name="Courtney L."/>
            <person name="Fronick C."/>
            <person name="Harrison M."/>
            <person name="Strong C."/>
            <person name="Farmer C."/>
            <person name="Delahaunty K."/>
            <person name="Markovic C."/>
            <person name="Hall O."/>
            <person name="Minx P."/>
            <person name="Tomlinson C."/>
            <person name="Mitreva M."/>
            <person name="Nelson J."/>
            <person name="Hou S."/>
            <person name="Wollam A."/>
            <person name="Pepin K.H."/>
            <person name="Johnson M."/>
            <person name="Bhonagiri V."/>
            <person name="Nash W.E."/>
            <person name="Warren W."/>
            <person name="Chinwalla A."/>
            <person name="Mardis E.R."/>
            <person name="Wilson R.K."/>
        </authorList>
    </citation>
    <scope>NUCLEOTIDE SEQUENCE [LARGE SCALE GENOMIC DNA]</scope>
    <source>
        <strain evidence="13">DSM 15176</strain>
    </source>
</reference>
<evidence type="ECO:0000313" key="13">
    <source>
        <dbReference type="EMBL" id="EFB75375.1"/>
    </source>
</evidence>
<keyword evidence="2" id="KW-0813">Transport</keyword>
<comment type="subcellular location">
    <subcellularLocation>
        <location evidence="1">Cell membrane</location>
        <topology evidence="1">Multi-pass membrane protein</topology>
    </subcellularLocation>
</comment>
<dbReference type="InterPro" id="IPR017871">
    <property type="entry name" value="ABC_transporter-like_CS"/>
</dbReference>
<keyword evidence="5" id="KW-0547">Nucleotide-binding</keyword>
<dbReference type="Pfam" id="PF00664">
    <property type="entry name" value="ABC_membrane"/>
    <property type="match status" value="1"/>
</dbReference>
<evidence type="ECO:0000256" key="6">
    <source>
        <dbReference type="ARBA" id="ARBA00022807"/>
    </source>
</evidence>
<dbReference type="RefSeq" id="WP_007047711.1">
    <property type="nucleotide sequence ID" value="NZ_GG704769.1"/>
</dbReference>
<dbReference type="InterPro" id="IPR003439">
    <property type="entry name" value="ABC_transporter-like_ATP-bd"/>
</dbReference>
<dbReference type="PROSITE" id="PS50893">
    <property type="entry name" value="ABC_TRANSPORTER_2"/>
    <property type="match status" value="1"/>
</dbReference>
<proteinExistence type="predicted"/>
<feature type="domain" description="ABC transporter" evidence="11">
    <location>
        <begin position="338"/>
        <end position="572"/>
    </location>
</feature>
<dbReference type="OrthoDB" id="1240423at2"/>
<dbReference type="Gene3D" id="3.40.50.300">
    <property type="entry name" value="P-loop containing nucleotide triphosphate hydrolases"/>
    <property type="match status" value="1"/>
</dbReference>
<dbReference type="GO" id="GO:0016887">
    <property type="term" value="F:ATP hydrolysis activity"/>
    <property type="evidence" value="ECO:0007669"/>
    <property type="project" value="InterPro"/>
</dbReference>
<keyword evidence="9 10" id="KW-0472">Membrane</keyword>
<evidence type="ECO:0000313" key="14">
    <source>
        <dbReference type="Proteomes" id="UP000003438"/>
    </source>
</evidence>
<feature type="transmembrane region" description="Helical" evidence="10">
    <location>
        <begin position="163"/>
        <end position="183"/>
    </location>
</feature>
<dbReference type="Pfam" id="PF00005">
    <property type="entry name" value="ABC_tran"/>
    <property type="match status" value="1"/>
</dbReference>
<dbReference type="PROSITE" id="PS00211">
    <property type="entry name" value="ABC_TRANSPORTER_1"/>
    <property type="match status" value="1"/>
</dbReference>
<name>D1PPN1_9FIRM</name>
<dbReference type="eggNOG" id="COG1132">
    <property type="taxonomic scope" value="Bacteria"/>
</dbReference>
<dbReference type="FunFam" id="3.40.50.300:FF:000299">
    <property type="entry name" value="ABC transporter ATP-binding protein/permease"/>
    <property type="match status" value="1"/>
</dbReference>
<dbReference type="EMBL" id="ACBY02000027">
    <property type="protein sequence ID" value="EFB75375.1"/>
    <property type="molecule type" value="Genomic_DNA"/>
</dbReference>
<dbReference type="HOGENOM" id="CLU_000604_84_3_9"/>